<evidence type="ECO:0000313" key="2">
    <source>
        <dbReference type="Proteomes" id="UP000799755"/>
    </source>
</evidence>
<organism evidence="1 2">
    <name type="scientific">Lindgomyces ingoldianus</name>
    <dbReference type="NCBI Taxonomy" id="673940"/>
    <lineage>
        <taxon>Eukaryota</taxon>
        <taxon>Fungi</taxon>
        <taxon>Dikarya</taxon>
        <taxon>Ascomycota</taxon>
        <taxon>Pezizomycotina</taxon>
        <taxon>Dothideomycetes</taxon>
        <taxon>Pleosporomycetidae</taxon>
        <taxon>Pleosporales</taxon>
        <taxon>Lindgomycetaceae</taxon>
        <taxon>Lindgomyces</taxon>
    </lineage>
</organism>
<comment type="caution">
    <text evidence="1">The sequence shown here is derived from an EMBL/GenBank/DDBJ whole genome shotgun (WGS) entry which is preliminary data.</text>
</comment>
<protein>
    <submittedName>
        <fullName evidence="1">Uncharacterized protein</fullName>
    </submittedName>
</protein>
<dbReference type="EMBL" id="MU003521">
    <property type="protein sequence ID" value="KAF2467336.1"/>
    <property type="molecule type" value="Genomic_DNA"/>
</dbReference>
<sequence>MNEVAPNSPSVPCTSSTPFENLHFHLDTASRRVLDSVSHPITEQTTLKETTLQFDSSIHLSQDTQACILSIVSSSSPCPATTPQLPPPTPNGTLMATRQLLLLSAPLDFSSLACKCCSAGLLSEGAHKAPQVSSFIQLSFTQADLELYRISYRQARNRTTMVWWKCITNALTESRIQSSIYCILVLDSMSLSLNYPKCRRFHACTSSKLYLMASVDISPLDLPFSSLLSPTPLIYRYSYLISTYLHTIFIWVPLTISVRALTESSLPYSIHIRMENPHAQRRDSNTIPVPVCTYGMHPSYQRAHHPAGRGGPRDAMIAIAEASHLQNASLHPFPVPDHTTPCNPASLGARQTSSSAPPSPCIAFACGHLALIRIPDTRTATVRFHLYRATDFASVSRFPLELETGGRTGHIRSY</sequence>
<gene>
    <name evidence="1" type="ORF">BDR25DRAFT_358874</name>
</gene>
<keyword evidence="2" id="KW-1185">Reference proteome</keyword>
<name>A0ACB6QKC4_9PLEO</name>
<reference evidence="1" key="1">
    <citation type="journal article" date="2020" name="Stud. Mycol.">
        <title>101 Dothideomycetes genomes: a test case for predicting lifestyles and emergence of pathogens.</title>
        <authorList>
            <person name="Haridas S."/>
            <person name="Albert R."/>
            <person name="Binder M."/>
            <person name="Bloem J."/>
            <person name="Labutti K."/>
            <person name="Salamov A."/>
            <person name="Andreopoulos B."/>
            <person name="Baker S."/>
            <person name="Barry K."/>
            <person name="Bills G."/>
            <person name="Bluhm B."/>
            <person name="Cannon C."/>
            <person name="Castanera R."/>
            <person name="Culley D."/>
            <person name="Daum C."/>
            <person name="Ezra D."/>
            <person name="Gonzalez J."/>
            <person name="Henrissat B."/>
            <person name="Kuo A."/>
            <person name="Liang C."/>
            <person name="Lipzen A."/>
            <person name="Lutzoni F."/>
            <person name="Magnuson J."/>
            <person name="Mondo S."/>
            <person name="Nolan M."/>
            <person name="Ohm R."/>
            <person name="Pangilinan J."/>
            <person name="Park H.-J."/>
            <person name="Ramirez L."/>
            <person name="Alfaro M."/>
            <person name="Sun H."/>
            <person name="Tritt A."/>
            <person name="Yoshinaga Y."/>
            <person name="Zwiers L.-H."/>
            <person name="Turgeon B."/>
            <person name="Goodwin S."/>
            <person name="Spatafora J."/>
            <person name="Crous P."/>
            <person name="Grigoriev I."/>
        </authorList>
    </citation>
    <scope>NUCLEOTIDE SEQUENCE</scope>
    <source>
        <strain evidence="1">ATCC 200398</strain>
    </source>
</reference>
<evidence type="ECO:0000313" key="1">
    <source>
        <dbReference type="EMBL" id="KAF2467336.1"/>
    </source>
</evidence>
<proteinExistence type="predicted"/>
<accession>A0ACB6QKC4</accession>
<dbReference type="Proteomes" id="UP000799755">
    <property type="component" value="Unassembled WGS sequence"/>
</dbReference>